<name>A0A7H0I2R3_9ACTN</name>
<proteinExistence type="inferred from homology"/>
<gene>
    <name evidence="10" type="ORF">IAG43_32085</name>
</gene>
<feature type="transmembrane region" description="Helical" evidence="8">
    <location>
        <begin position="105"/>
        <end position="129"/>
    </location>
</feature>
<dbReference type="EMBL" id="CP060825">
    <property type="protein sequence ID" value="QNP67079.1"/>
    <property type="molecule type" value="Genomic_DNA"/>
</dbReference>
<dbReference type="GO" id="GO:0005886">
    <property type="term" value="C:plasma membrane"/>
    <property type="evidence" value="ECO:0007669"/>
    <property type="project" value="UniProtKB-SubCell"/>
</dbReference>
<dbReference type="PANTHER" id="PTHR30509">
    <property type="entry name" value="P-HYDROXYBENZOIC ACID EFFLUX PUMP SUBUNIT-RELATED"/>
    <property type="match status" value="1"/>
</dbReference>
<evidence type="ECO:0000256" key="6">
    <source>
        <dbReference type="ARBA" id="ARBA00043993"/>
    </source>
</evidence>
<evidence type="ECO:0000256" key="3">
    <source>
        <dbReference type="ARBA" id="ARBA00022692"/>
    </source>
</evidence>
<evidence type="ECO:0000256" key="4">
    <source>
        <dbReference type="ARBA" id="ARBA00022989"/>
    </source>
</evidence>
<dbReference type="InterPro" id="IPR049453">
    <property type="entry name" value="Memb_transporter_dom"/>
</dbReference>
<evidence type="ECO:0000313" key="11">
    <source>
        <dbReference type="Proteomes" id="UP000516230"/>
    </source>
</evidence>
<organism evidence="10 11">
    <name type="scientific">Streptomyces genisteinicus</name>
    <dbReference type="NCBI Taxonomy" id="2768068"/>
    <lineage>
        <taxon>Bacteria</taxon>
        <taxon>Bacillati</taxon>
        <taxon>Actinomycetota</taxon>
        <taxon>Actinomycetes</taxon>
        <taxon>Kitasatosporales</taxon>
        <taxon>Streptomycetaceae</taxon>
        <taxon>Streptomyces</taxon>
    </lineage>
</organism>
<sequence length="727" mass="73408">MSRRPSSPDAVRAARAAVRVTVAASAGFYPAVYVLDEPTVALYALFAPVSLGILSRIPGSGRDRAVVVLRVLPVAAALTALGTALAVATLPAVAGMLLVGFALSFGAVCGPAAAGVAPGLLLFYILACFPPYTPEALPQRLAGLVAGCLLLALCEWLLLPEPADVPYRERLARALDAAARAARASSAGGPPDPARAGDLRAAGQALRLSRLPPAVRPTGAGRTPRALAHAGAATRRLLDQLARSAERASPPPGRDPVSATLVCGIAAECALMARNLRGARPVAGAGLLEEMVEDFLRARVRPPDGRSPVSAEVRRRQSAVLAQAASAVTARAALSIGIGGRRAVPGLPAQQLWYAAPSSANLLLRRVNGNLTLRSVAFQNALRTALGLGAARLVAGSLDLSHGFWVLLAVLTLGRTTAGATWSAVRSAAAGTLAGALAAGALVLWAGGTTDVYAALLAPVMLLAFAVGPPAGLAWAQGLFTLVVSTAFAQLAPVTWRIGEARVVDVLTGCCIGLLCGVLAWPAGAATEVRRGMAGMLREAASLVPATVTAALAPAQAGAGGAESPEAGGRAGPDTLHRLRLAEAAYAQYRSEPGGGHRDGGPDWPAAVNCAVHILVGAHWLPRNAARDTADGGVPAAVGAWAHGAANATAAAVVEAAGFPPGGVRAAPARLPADLERAVPARELPLLLDVEQWLGAVSAELTALGGDGPAPAAAHHGGRTPADRPGH</sequence>
<feature type="transmembrane region" description="Helical" evidence="8">
    <location>
        <begin position="393"/>
        <end position="413"/>
    </location>
</feature>
<evidence type="ECO:0000313" key="10">
    <source>
        <dbReference type="EMBL" id="QNP67079.1"/>
    </source>
</evidence>
<reference evidence="10 11" key="1">
    <citation type="submission" date="2020-08" db="EMBL/GenBank/DDBJ databases">
        <title>A novel species.</title>
        <authorList>
            <person name="Gao J."/>
        </authorList>
    </citation>
    <scope>NUCLEOTIDE SEQUENCE [LARGE SCALE GENOMIC DNA]</scope>
    <source>
        <strain evidence="10 11">CRPJ-33</strain>
    </source>
</reference>
<evidence type="ECO:0000256" key="8">
    <source>
        <dbReference type="SAM" id="Phobius"/>
    </source>
</evidence>
<keyword evidence="2" id="KW-1003">Cell membrane</keyword>
<feature type="transmembrane region" description="Helical" evidence="8">
    <location>
        <begin position="141"/>
        <end position="159"/>
    </location>
</feature>
<evidence type="ECO:0000256" key="5">
    <source>
        <dbReference type="ARBA" id="ARBA00023136"/>
    </source>
</evidence>
<dbReference type="PANTHER" id="PTHR30509:SF9">
    <property type="entry name" value="MULTIDRUG RESISTANCE PROTEIN MDTO"/>
    <property type="match status" value="1"/>
</dbReference>
<feature type="transmembrane region" description="Helical" evidence="8">
    <location>
        <begin position="506"/>
        <end position="526"/>
    </location>
</feature>
<feature type="region of interest" description="Disordered" evidence="7">
    <location>
        <begin position="707"/>
        <end position="727"/>
    </location>
</feature>
<evidence type="ECO:0000256" key="2">
    <source>
        <dbReference type="ARBA" id="ARBA00022475"/>
    </source>
</evidence>
<feature type="transmembrane region" description="Helical" evidence="8">
    <location>
        <begin position="71"/>
        <end position="99"/>
    </location>
</feature>
<keyword evidence="11" id="KW-1185">Reference proteome</keyword>
<protein>
    <submittedName>
        <fullName evidence="10">FUSC family protein</fullName>
    </submittedName>
</protein>
<dbReference type="Pfam" id="PF13515">
    <property type="entry name" value="FUSC_2"/>
    <property type="match status" value="1"/>
</dbReference>
<dbReference type="AlphaFoldDB" id="A0A7H0I2R3"/>
<keyword evidence="3 8" id="KW-0812">Transmembrane</keyword>
<feature type="domain" description="Integral membrane bound transporter" evidence="9">
    <location>
        <begin position="393"/>
        <end position="516"/>
    </location>
</feature>
<dbReference type="KEGG" id="sgj:IAG43_32085"/>
<accession>A0A7H0I2R3</accession>
<feature type="transmembrane region" description="Helical" evidence="8">
    <location>
        <begin position="425"/>
        <end position="446"/>
    </location>
</feature>
<keyword evidence="4 8" id="KW-1133">Transmembrane helix</keyword>
<evidence type="ECO:0000256" key="1">
    <source>
        <dbReference type="ARBA" id="ARBA00004651"/>
    </source>
</evidence>
<keyword evidence="5 8" id="KW-0472">Membrane</keyword>
<comment type="subcellular location">
    <subcellularLocation>
        <location evidence="1">Cell membrane</location>
        <topology evidence="1">Multi-pass membrane protein</topology>
    </subcellularLocation>
</comment>
<dbReference type="Proteomes" id="UP000516230">
    <property type="component" value="Chromosome"/>
</dbReference>
<feature type="transmembrane region" description="Helical" evidence="8">
    <location>
        <begin position="41"/>
        <end position="59"/>
    </location>
</feature>
<evidence type="ECO:0000259" key="9">
    <source>
        <dbReference type="Pfam" id="PF13515"/>
    </source>
</evidence>
<feature type="transmembrane region" description="Helical" evidence="8">
    <location>
        <begin position="16"/>
        <end position="35"/>
    </location>
</feature>
<dbReference type="RefSeq" id="WP_187744132.1">
    <property type="nucleotide sequence ID" value="NZ_CP060825.1"/>
</dbReference>
<evidence type="ECO:0000256" key="7">
    <source>
        <dbReference type="SAM" id="MobiDB-lite"/>
    </source>
</evidence>
<comment type="similarity">
    <text evidence="6">Belongs to the YccS/YhfK family.</text>
</comment>